<sequence length="202" mass="22310">MSPSISGTDSGNCVFEPDLSNMTSLEELESCEKQLEDTLTTVTERKEMQLQMPTFLESQNVASWLPDNGQNHGQMFDASVPYIPIRDISSAVYNPILQGSSLNIDQRVMGECLIDRPDSENLPAWHHTYTSTDPSPFHIPPPHLFISIQQGMEEPGMAGATPHDKAEVTSKSSVEQPDTEAANYEGEPFTKPISLTRISDRG</sequence>
<protein>
    <submittedName>
        <fullName evidence="2">Uncharacterized protein</fullName>
    </submittedName>
</protein>
<keyword evidence="3" id="KW-1185">Reference proteome</keyword>
<evidence type="ECO:0000313" key="2">
    <source>
        <dbReference type="EMBL" id="GFY85799.1"/>
    </source>
</evidence>
<evidence type="ECO:0000313" key="3">
    <source>
        <dbReference type="Proteomes" id="UP000585474"/>
    </source>
</evidence>
<accession>A0A7J0EIR2</accession>
<name>A0A7J0EIR2_9ERIC</name>
<feature type="region of interest" description="Disordered" evidence="1">
    <location>
        <begin position="154"/>
        <end position="202"/>
    </location>
</feature>
<dbReference type="EMBL" id="BJWL01000004">
    <property type="protein sequence ID" value="GFY85799.1"/>
    <property type="molecule type" value="Genomic_DNA"/>
</dbReference>
<gene>
    <name evidence="2" type="ORF">Acr_04g0005370</name>
</gene>
<dbReference type="OrthoDB" id="1898716at2759"/>
<evidence type="ECO:0000256" key="1">
    <source>
        <dbReference type="SAM" id="MobiDB-lite"/>
    </source>
</evidence>
<reference evidence="2 3" key="1">
    <citation type="submission" date="2019-07" db="EMBL/GenBank/DDBJ databases">
        <title>De Novo Assembly of kiwifruit Actinidia rufa.</title>
        <authorList>
            <person name="Sugita-Konishi S."/>
            <person name="Sato K."/>
            <person name="Mori E."/>
            <person name="Abe Y."/>
            <person name="Kisaki G."/>
            <person name="Hamano K."/>
            <person name="Suezawa K."/>
            <person name="Otani M."/>
            <person name="Fukuda T."/>
            <person name="Manabe T."/>
            <person name="Gomi K."/>
            <person name="Tabuchi M."/>
            <person name="Akimitsu K."/>
            <person name="Kataoka I."/>
        </authorList>
    </citation>
    <scope>NUCLEOTIDE SEQUENCE [LARGE SCALE GENOMIC DNA]</scope>
    <source>
        <strain evidence="3">cv. Fuchu</strain>
    </source>
</reference>
<comment type="caution">
    <text evidence="2">The sequence shown here is derived from an EMBL/GenBank/DDBJ whole genome shotgun (WGS) entry which is preliminary data.</text>
</comment>
<dbReference type="Proteomes" id="UP000585474">
    <property type="component" value="Unassembled WGS sequence"/>
</dbReference>
<dbReference type="AlphaFoldDB" id="A0A7J0EIR2"/>
<proteinExistence type="predicted"/>
<organism evidence="2 3">
    <name type="scientific">Actinidia rufa</name>
    <dbReference type="NCBI Taxonomy" id="165716"/>
    <lineage>
        <taxon>Eukaryota</taxon>
        <taxon>Viridiplantae</taxon>
        <taxon>Streptophyta</taxon>
        <taxon>Embryophyta</taxon>
        <taxon>Tracheophyta</taxon>
        <taxon>Spermatophyta</taxon>
        <taxon>Magnoliopsida</taxon>
        <taxon>eudicotyledons</taxon>
        <taxon>Gunneridae</taxon>
        <taxon>Pentapetalae</taxon>
        <taxon>asterids</taxon>
        <taxon>Ericales</taxon>
        <taxon>Actinidiaceae</taxon>
        <taxon>Actinidia</taxon>
    </lineage>
</organism>